<dbReference type="Pfam" id="PF02223">
    <property type="entry name" value="Thymidylate_kin"/>
    <property type="match status" value="1"/>
</dbReference>
<dbReference type="PANTHER" id="PTHR10344:SF4">
    <property type="entry name" value="UMP-CMP KINASE 2, MITOCHONDRIAL"/>
    <property type="match status" value="1"/>
</dbReference>
<dbReference type="Proteomes" id="UP000824074">
    <property type="component" value="Unassembled WGS sequence"/>
</dbReference>
<keyword evidence="3" id="KW-0547">Nucleotide-binding</keyword>
<dbReference type="PANTHER" id="PTHR10344">
    <property type="entry name" value="THYMIDYLATE KINASE"/>
    <property type="match status" value="1"/>
</dbReference>
<dbReference type="InterPro" id="IPR027417">
    <property type="entry name" value="P-loop_NTPase"/>
</dbReference>
<sequence>MKGKLIVIEGACDGIGKTTQYNLLKEYLIKSGKKVWTHHFPTYNSKQGILTEYYLNGDLGKPEELSPYLINSIYAVDRALTWNMELKEKYDEGYIILLDRYTTSSQIYQSSLIEDENDKKSFINYVNDYEYDKLGLKKPDKVIFLTANYDVVKNMRNKRTDNDGVKNDVYERDDELMRKIYDNSSFVADYLHFDKIKCDKNGKLKSIDEIQEDIRKIINKI</sequence>
<gene>
    <name evidence="6" type="ORF">IAB68_03520</name>
</gene>
<evidence type="ECO:0000256" key="1">
    <source>
        <dbReference type="ARBA" id="ARBA00009776"/>
    </source>
</evidence>
<keyword evidence="4" id="KW-0067">ATP-binding</keyword>
<dbReference type="GO" id="GO:0006233">
    <property type="term" value="P:dTDP biosynthetic process"/>
    <property type="evidence" value="ECO:0007669"/>
    <property type="project" value="TreeGrafter"/>
</dbReference>
<keyword evidence="6" id="KW-0808">Transferase</keyword>
<reference evidence="6" key="2">
    <citation type="journal article" date="2021" name="PeerJ">
        <title>Extensive microbial diversity within the chicken gut microbiome revealed by metagenomics and culture.</title>
        <authorList>
            <person name="Gilroy R."/>
            <person name="Ravi A."/>
            <person name="Getino M."/>
            <person name="Pursley I."/>
            <person name="Horton D.L."/>
            <person name="Alikhan N.F."/>
            <person name="Baker D."/>
            <person name="Gharbi K."/>
            <person name="Hall N."/>
            <person name="Watson M."/>
            <person name="Adriaenssens E.M."/>
            <person name="Foster-Nyarko E."/>
            <person name="Jarju S."/>
            <person name="Secka A."/>
            <person name="Antonio M."/>
            <person name="Oren A."/>
            <person name="Chaudhuri R.R."/>
            <person name="La Ragione R."/>
            <person name="Hildebrand F."/>
            <person name="Pallen M.J."/>
        </authorList>
    </citation>
    <scope>NUCLEOTIDE SEQUENCE</scope>
    <source>
        <strain evidence="6">CHK193-30670</strain>
    </source>
</reference>
<protein>
    <recommendedName>
        <fullName evidence="2">Thymidylate kinase</fullName>
    </recommendedName>
</protein>
<dbReference type="EMBL" id="DVMT01000035">
    <property type="protein sequence ID" value="HIU40347.1"/>
    <property type="molecule type" value="Genomic_DNA"/>
</dbReference>
<dbReference type="Gene3D" id="3.40.50.300">
    <property type="entry name" value="P-loop containing nucleotide triphosphate hydrolases"/>
    <property type="match status" value="1"/>
</dbReference>
<dbReference type="GO" id="GO:0006235">
    <property type="term" value="P:dTTP biosynthetic process"/>
    <property type="evidence" value="ECO:0007669"/>
    <property type="project" value="TreeGrafter"/>
</dbReference>
<evidence type="ECO:0000313" key="6">
    <source>
        <dbReference type="EMBL" id="HIU40347.1"/>
    </source>
</evidence>
<evidence type="ECO:0000256" key="4">
    <source>
        <dbReference type="ARBA" id="ARBA00022840"/>
    </source>
</evidence>
<feature type="domain" description="Thymidylate kinase-like" evidence="5">
    <location>
        <begin position="8"/>
        <end position="181"/>
    </location>
</feature>
<evidence type="ECO:0000313" key="7">
    <source>
        <dbReference type="Proteomes" id="UP000824074"/>
    </source>
</evidence>
<evidence type="ECO:0000256" key="2">
    <source>
        <dbReference type="ARBA" id="ARBA00017144"/>
    </source>
</evidence>
<keyword evidence="6" id="KW-0418">Kinase</keyword>
<comment type="caution">
    <text evidence="6">The sequence shown here is derived from an EMBL/GenBank/DDBJ whole genome shotgun (WGS) entry which is preliminary data.</text>
</comment>
<dbReference type="GO" id="GO:0004798">
    <property type="term" value="F:dTMP kinase activity"/>
    <property type="evidence" value="ECO:0007669"/>
    <property type="project" value="TreeGrafter"/>
</dbReference>
<accession>A0A9D1LIY5</accession>
<name>A0A9D1LIY5_9FIRM</name>
<dbReference type="GO" id="GO:0006227">
    <property type="term" value="P:dUDP biosynthetic process"/>
    <property type="evidence" value="ECO:0007669"/>
    <property type="project" value="TreeGrafter"/>
</dbReference>
<dbReference type="SUPFAM" id="SSF52540">
    <property type="entry name" value="P-loop containing nucleoside triphosphate hydrolases"/>
    <property type="match status" value="1"/>
</dbReference>
<dbReference type="GO" id="GO:0005829">
    <property type="term" value="C:cytosol"/>
    <property type="evidence" value="ECO:0007669"/>
    <property type="project" value="TreeGrafter"/>
</dbReference>
<evidence type="ECO:0000256" key="3">
    <source>
        <dbReference type="ARBA" id="ARBA00022741"/>
    </source>
</evidence>
<dbReference type="AlphaFoldDB" id="A0A9D1LIY5"/>
<reference evidence="6" key="1">
    <citation type="submission" date="2020-10" db="EMBL/GenBank/DDBJ databases">
        <authorList>
            <person name="Gilroy R."/>
        </authorList>
    </citation>
    <scope>NUCLEOTIDE SEQUENCE</scope>
    <source>
        <strain evidence="6">CHK193-30670</strain>
    </source>
</reference>
<evidence type="ECO:0000259" key="5">
    <source>
        <dbReference type="Pfam" id="PF02223"/>
    </source>
</evidence>
<comment type="similarity">
    <text evidence="1">Belongs to the thymidylate kinase family.</text>
</comment>
<dbReference type="InterPro" id="IPR039430">
    <property type="entry name" value="Thymidylate_kin-like_dom"/>
</dbReference>
<proteinExistence type="inferred from homology"/>
<organism evidence="6 7">
    <name type="scientific">Candidatus Aphodocola excrementigallinarum</name>
    <dbReference type="NCBI Taxonomy" id="2840670"/>
    <lineage>
        <taxon>Bacteria</taxon>
        <taxon>Bacillati</taxon>
        <taxon>Bacillota</taxon>
        <taxon>Bacilli</taxon>
        <taxon>Candidatus Aphodocola</taxon>
    </lineage>
</organism>
<dbReference type="GO" id="GO:0005524">
    <property type="term" value="F:ATP binding"/>
    <property type="evidence" value="ECO:0007669"/>
    <property type="project" value="UniProtKB-KW"/>
</dbReference>